<dbReference type="AlphaFoldDB" id="A0A174ZVQ2"/>
<proteinExistence type="inferred from homology"/>
<feature type="transmembrane region" description="Helical" evidence="13">
    <location>
        <begin position="397"/>
        <end position="416"/>
    </location>
</feature>
<feature type="transmembrane region" description="Helical" evidence="13">
    <location>
        <begin position="725"/>
        <end position="745"/>
    </location>
</feature>
<dbReference type="Pfam" id="PF00122">
    <property type="entry name" value="E1-E2_ATPase"/>
    <property type="match status" value="1"/>
</dbReference>
<dbReference type="NCBIfam" id="TIGR01494">
    <property type="entry name" value="ATPase_P-type"/>
    <property type="match status" value="1"/>
</dbReference>
<comment type="subcellular location">
    <subcellularLocation>
        <location evidence="13">Cell membrane</location>
    </subcellularLocation>
    <subcellularLocation>
        <location evidence="1">Membrane</location>
        <topology evidence="1">Multi-pass membrane protein</topology>
    </subcellularLocation>
</comment>
<dbReference type="GO" id="GO:0005524">
    <property type="term" value="F:ATP binding"/>
    <property type="evidence" value="ECO:0007669"/>
    <property type="project" value="UniProtKB-UniRule"/>
</dbReference>
<dbReference type="NCBIfam" id="TIGR01512">
    <property type="entry name" value="ATPase-IB2_Cd"/>
    <property type="match status" value="1"/>
</dbReference>
<dbReference type="PROSITE" id="PS50846">
    <property type="entry name" value="HMA_2"/>
    <property type="match status" value="1"/>
</dbReference>
<protein>
    <recommendedName>
        <fullName evidence="11">Cd(2+)-exporting ATPase</fullName>
        <ecNumber evidence="11">7.2.2.21</ecNumber>
    </recommendedName>
</protein>
<name>A0A174ZVQ2_9FIRM</name>
<dbReference type="PROSITE" id="PS00154">
    <property type="entry name" value="ATPASE_E1_E2"/>
    <property type="match status" value="1"/>
</dbReference>
<dbReference type="SFLD" id="SFLDF00027">
    <property type="entry name" value="p-type_atpase"/>
    <property type="match status" value="1"/>
</dbReference>
<dbReference type="SUPFAM" id="SSF81665">
    <property type="entry name" value="Calcium ATPase, transmembrane domain M"/>
    <property type="match status" value="1"/>
</dbReference>
<sequence length="774" mass="83879">MKRIYILEGLDCANCAEEIRAEVEKDERVKSAEMNFMKQELTVEAENSCSPDELMTTVTEVVAKHEPDVTVRERQTFKEKKYIIDGLDCAQCAEEVREAVEKSDYANGAKMNFIKKELTVTPSKIISDKELLKQVTATVTAVEPDVTVSEKENHVEKKISYTKDIVKMISAGILFIVAFILEKTIGTQQLVPKIAILTMYLAAYVICGLEVAITSIKAIAKKNFFNENTLMLIASIGAIVLGEYEEAVAVMLFYTVGEFFQSIAVNKSRRSISSLIKTKPETADVLIDGEYITVDPENVETGSIIRVKPGEKIPLDGIIESGNTSIDTSALTGESLPRDITVGDEVPAGAINISGVITLKTTRRFTDSTVYKMLQMVESAVEKKTKTENFISVFAKYYTPIVVLAAVIISLIPPLFTGFDFVTWVQRGLIFLVISCPCALVISVPLGYFAGIGKASSKGILVKGSNYLEAISKAKVVLFDKTGTLTKGQFEVTRTEPAGMSKDELLRYAAYAESNSNHPIAVSVRKAYGADIDQSQITECSEIAGKGIKAVISGATVLCGNSRLMADYSINCPEANGTVLYVAVDNKYAGLIEIADMPKEHSAEAVKMLKNHGVKVVMLTGDNKSAAAAAAEKLGITDYYAELLPENKSEITLKMKSELPDNEKVMFVGDGINDAPVIASADIGVAMGGSGADSAIETADCVLMKDDPMQLADAFAISKKTNRIVLQNIIFALGVKMIIQVLGVLGLANMWAAVFADVGVSIIAIFNSLRLMRK</sequence>
<keyword evidence="7 13" id="KW-0067">ATP-binding</keyword>
<dbReference type="InterPro" id="IPR023214">
    <property type="entry name" value="HAD_sf"/>
</dbReference>
<feature type="domain" description="HMA" evidence="14">
    <location>
        <begin position="1"/>
        <end position="70"/>
    </location>
</feature>
<gene>
    <name evidence="15" type="primary">cadA</name>
    <name evidence="15" type="ORF">ERS852540_01747</name>
</gene>
<dbReference type="InterPro" id="IPR001757">
    <property type="entry name" value="P_typ_ATPase"/>
</dbReference>
<dbReference type="GO" id="GO:0005886">
    <property type="term" value="C:plasma membrane"/>
    <property type="evidence" value="ECO:0007669"/>
    <property type="project" value="UniProtKB-SubCell"/>
</dbReference>
<keyword evidence="8" id="KW-1278">Translocase</keyword>
<dbReference type="PRINTS" id="PR00119">
    <property type="entry name" value="CATATPASE"/>
</dbReference>
<evidence type="ECO:0000256" key="9">
    <source>
        <dbReference type="ARBA" id="ARBA00022989"/>
    </source>
</evidence>
<dbReference type="PRINTS" id="PR00941">
    <property type="entry name" value="CDATPASE"/>
</dbReference>
<evidence type="ECO:0000256" key="1">
    <source>
        <dbReference type="ARBA" id="ARBA00004141"/>
    </source>
</evidence>
<evidence type="ECO:0000256" key="3">
    <source>
        <dbReference type="ARBA" id="ARBA00022539"/>
    </source>
</evidence>
<dbReference type="InterPro" id="IPR059000">
    <property type="entry name" value="ATPase_P-type_domA"/>
</dbReference>
<dbReference type="Gene3D" id="2.70.150.10">
    <property type="entry name" value="Calcium-transporting ATPase, cytoplasmic transduction domain A"/>
    <property type="match status" value="1"/>
</dbReference>
<keyword evidence="9 13" id="KW-1133">Transmembrane helix</keyword>
<dbReference type="InterPro" id="IPR008250">
    <property type="entry name" value="ATPase_P-typ_transduc_dom_A_sf"/>
</dbReference>
<accession>A0A174ZVQ2</accession>
<evidence type="ECO:0000313" key="16">
    <source>
        <dbReference type="Proteomes" id="UP000095662"/>
    </source>
</evidence>
<dbReference type="SUPFAM" id="SSF56784">
    <property type="entry name" value="HAD-like"/>
    <property type="match status" value="1"/>
</dbReference>
<dbReference type="InterPro" id="IPR051014">
    <property type="entry name" value="Cation_Transport_ATPase_IB"/>
</dbReference>
<feature type="transmembrane region" description="Helical" evidence="13">
    <location>
        <begin position="165"/>
        <end position="182"/>
    </location>
</feature>
<dbReference type="Gene3D" id="3.40.50.1000">
    <property type="entry name" value="HAD superfamily/HAD-like"/>
    <property type="match status" value="1"/>
</dbReference>
<evidence type="ECO:0000256" key="7">
    <source>
        <dbReference type="ARBA" id="ARBA00022840"/>
    </source>
</evidence>
<dbReference type="SFLD" id="SFLDG00002">
    <property type="entry name" value="C1.7:_P-type_atpase_like"/>
    <property type="match status" value="1"/>
</dbReference>
<dbReference type="Gene3D" id="3.30.70.100">
    <property type="match status" value="2"/>
</dbReference>
<evidence type="ECO:0000256" key="10">
    <source>
        <dbReference type="ARBA" id="ARBA00023136"/>
    </source>
</evidence>
<dbReference type="InterPro" id="IPR036412">
    <property type="entry name" value="HAD-like_sf"/>
</dbReference>
<dbReference type="InterPro" id="IPR023298">
    <property type="entry name" value="ATPase_P-typ_TM_dom_sf"/>
</dbReference>
<feature type="transmembrane region" description="Helical" evidence="13">
    <location>
        <begin position="751"/>
        <end position="769"/>
    </location>
</feature>
<dbReference type="PANTHER" id="PTHR48085">
    <property type="entry name" value="CADMIUM/ZINC-TRANSPORTING ATPASE HMA2-RELATED"/>
    <property type="match status" value="1"/>
</dbReference>
<dbReference type="STRING" id="39492.ERS852540_01747"/>
<dbReference type="Pfam" id="PF00403">
    <property type="entry name" value="HMA"/>
    <property type="match status" value="1"/>
</dbReference>
<dbReference type="NCBIfam" id="TIGR01525">
    <property type="entry name" value="ATPase-IB_hvy"/>
    <property type="match status" value="1"/>
</dbReference>
<feature type="transmembrane region" description="Helical" evidence="13">
    <location>
        <begin position="428"/>
        <end position="450"/>
    </location>
</feature>
<dbReference type="InterPro" id="IPR036163">
    <property type="entry name" value="HMA_dom_sf"/>
</dbReference>
<keyword evidence="13" id="KW-1003">Cell membrane</keyword>
<dbReference type="InterPro" id="IPR044492">
    <property type="entry name" value="P_typ_ATPase_HD_dom"/>
</dbReference>
<dbReference type="Proteomes" id="UP000095662">
    <property type="component" value="Unassembled WGS sequence"/>
</dbReference>
<dbReference type="GO" id="GO:0016887">
    <property type="term" value="F:ATP hydrolysis activity"/>
    <property type="evidence" value="ECO:0007669"/>
    <property type="project" value="InterPro"/>
</dbReference>
<dbReference type="GO" id="GO:0008551">
    <property type="term" value="F:P-type cadmium transporter activity"/>
    <property type="evidence" value="ECO:0007669"/>
    <property type="project" value="UniProtKB-EC"/>
</dbReference>
<evidence type="ECO:0000256" key="8">
    <source>
        <dbReference type="ARBA" id="ARBA00022967"/>
    </source>
</evidence>
<dbReference type="Gene3D" id="3.40.1110.10">
    <property type="entry name" value="Calcium-transporting ATPase, cytoplasmic domain N"/>
    <property type="match status" value="1"/>
</dbReference>
<evidence type="ECO:0000256" key="5">
    <source>
        <dbReference type="ARBA" id="ARBA00022723"/>
    </source>
</evidence>
<organism evidence="15 16">
    <name type="scientific">[Eubacterium] siraeum</name>
    <dbReference type="NCBI Taxonomy" id="39492"/>
    <lineage>
        <taxon>Bacteria</taxon>
        <taxon>Bacillati</taxon>
        <taxon>Bacillota</taxon>
        <taxon>Clostridia</taxon>
        <taxon>Eubacteriales</taxon>
        <taxon>Oscillospiraceae</taxon>
        <taxon>Oscillospiraceae incertae sedis</taxon>
    </lineage>
</organism>
<dbReference type="InterPro" id="IPR006121">
    <property type="entry name" value="HMA_dom"/>
</dbReference>
<feature type="transmembrane region" description="Helical" evidence="13">
    <location>
        <begin position="194"/>
        <end position="212"/>
    </location>
</feature>
<dbReference type="PANTHER" id="PTHR48085:SF5">
    <property type="entry name" value="CADMIUM_ZINC-TRANSPORTING ATPASE HMA4-RELATED"/>
    <property type="match status" value="1"/>
</dbReference>
<dbReference type="InterPro" id="IPR027256">
    <property type="entry name" value="P-typ_ATPase_IB"/>
</dbReference>
<dbReference type="SFLD" id="SFLDS00003">
    <property type="entry name" value="Haloacid_Dehalogenase"/>
    <property type="match status" value="1"/>
</dbReference>
<keyword evidence="10 13" id="KW-0472">Membrane</keyword>
<dbReference type="GO" id="GO:0046872">
    <property type="term" value="F:metal ion binding"/>
    <property type="evidence" value="ECO:0007669"/>
    <property type="project" value="UniProtKB-KW"/>
</dbReference>
<dbReference type="OrthoDB" id="9760364at2"/>
<dbReference type="SUPFAM" id="SSF81653">
    <property type="entry name" value="Calcium ATPase, transduction domain A"/>
    <property type="match status" value="1"/>
</dbReference>
<evidence type="ECO:0000256" key="12">
    <source>
        <dbReference type="ARBA" id="ARBA00049338"/>
    </source>
</evidence>
<evidence type="ECO:0000256" key="13">
    <source>
        <dbReference type="RuleBase" id="RU362081"/>
    </source>
</evidence>
<keyword evidence="15" id="KW-0378">Hydrolase</keyword>
<dbReference type="PROSITE" id="PS01229">
    <property type="entry name" value="COF_2"/>
    <property type="match status" value="1"/>
</dbReference>
<evidence type="ECO:0000256" key="2">
    <source>
        <dbReference type="ARBA" id="ARBA00006024"/>
    </source>
</evidence>
<evidence type="ECO:0000256" key="6">
    <source>
        <dbReference type="ARBA" id="ARBA00022741"/>
    </source>
</evidence>
<dbReference type="InterPro" id="IPR023299">
    <property type="entry name" value="ATPase_P-typ_cyto_dom_N"/>
</dbReference>
<keyword evidence="3" id="KW-0104">Cadmium</keyword>
<dbReference type="Pfam" id="PF00702">
    <property type="entry name" value="Hydrolase"/>
    <property type="match status" value="1"/>
</dbReference>
<dbReference type="CDD" id="cd00371">
    <property type="entry name" value="HMA"/>
    <property type="match status" value="2"/>
</dbReference>
<evidence type="ECO:0000313" key="15">
    <source>
        <dbReference type="EMBL" id="CUQ88588.1"/>
    </source>
</evidence>
<dbReference type="InterPro" id="IPR018303">
    <property type="entry name" value="ATPase_P-typ_P_site"/>
</dbReference>
<evidence type="ECO:0000256" key="11">
    <source>
        <dbReference type="ARBA" id="ARBA00039103"/>
    </source>
</evidence>
<dbReference type="EC" id="7.2.2.21" evidence="11"/>
<reference evidence="15 16" key="1">
    <citation type="submission" date="2015-09" db="EMBL/GenBank/DDBJ databases">
        <authorList>
            <consortium name="Pathogen Informatics"/>
        </authorList>
    </citation>
    <scope>NUCLEOTIDE SEQUENCE [LARGE SCALE GENOMIC DNA]</scope>
    <source>
        <strain evidence="15 16">2789STDY5834928</strain>
    </source>
</reference>
<comment type="similarity">
    <text evidence="2 13">Belongs to the cation transport ATPase (P-type) (TC 3.A.3) family. Type IB subfamily.</text>
</comment>
<evidence type="ECO:0000256" key="4">
    <source>
        <dbReference type="ARBA" id="ARBA00022692"/>
    </source>
</evidence>
<dbReference type="EMBL" id="CZBY01000014">
    <property type="protein sequence ID" value="CUQ88588.1"/>
    <property type="molecule type" value="Genomic_DNA"/>
</dbReference>
<keyword evidence="6 13" id="KW-0547">Nucleotide-binding</keyword>
<keyword evidence="5 13" id="KW-0479">Metal-binding</keyword>
<dbReference type="SUPFAM" id="SSF55008">
    <property type="entry name" value="HMA, heavy metal-associated domain"/>
    <property type="match status" value="2"/>
</dbReference>
<evidence type="ECO:0000259" key="14">
    <source>
        <dbReference type="PROSITE" id="PS50846"/>
    </source>
</evidence>
<keyword evidence="4 13" id="KW-0812">Transmembrane</keyword>
<comment type="catalytic activity">
    <reaction evidence="12">
        <text>Cd(2+)(in) + ATP + H2O = Cd(2+)(out) + ADP + phosphate + H(+)</text>
        <dbReference type="Rhea" id="RHEA:12132"/>
        <dbReference type="ChEBI" id="CHEBI:15377"/>
        <dbReference type="ChEBI" id="CHEBI:15378"/>
        <dbReference type="ChEBI" id="CHEBI:30616"/>
        <dbReference type="ChEBI" id="CHEBI:43474"/>
        <dbReference type="ChEBI" id="CHEBI:48775"/>
        <dbReference type="ChEBI" id="CHEBI:456216"/>
        <dbReference type="EC" id="7.2.2.21"/>
    </reaction>
</comment>